<proteinExistence type="predicted"/>
<dbReference type="Proteomes" id="UP000410492">
    <property type="component" value="Unassembled WGS sequence"/>
</dbReference>
<dbReference type="EMBL" id="CAACVG010008785">
    <property type="protein sequence ID" value="VEN51061.1"/>
    <property type="molecule type" value="Genomic_DNA"/>
</dbReference>
<keyword evidence="2" id="KW-1185">Reference proteome</keyword>
<name>A0A653CSZ9_CALMS</name>
<accession>A0A653CSZ9</accession>
<reference evidence="1 2" key="1">
    <citation type="submission" date="2019-01" db="EMBL/GenBank/DDBJ databases">
        <authorList>
            <person name="Sayadi A."/>
        </authorList>
    </citation>
    <scope>NUCLEOTIDE SEQUENCE [LARGE SCALE GENOMIC DNA]</scope>
</reference>
<evidence type="ECO:0000313" key="2">
    <source>
        <dbReference type="Proteomes" id="UP000410492"/>
    </source>
</evidence>
<gene>
    <name evidence="1" type="ORF">CALMAC_LOCUS11633</name>
</gene>
<feature type="non-terminal residue" evidence="1">
    <location>
        <position position="170"/>
    </location>
</feature>
<protein>
    <submittedName>
        <fullName evidence="1">Uncharacterized protein</fullName>
    </submittedName>
</protein>
<dbReference type="OrthoDB" id="6783647at2759"/>
<sequence length="170" mass="19276">MVDGSSLLLSTGNCVRSILLCNTCDGDAPIIQQVTWMDTEYSTKHEYRMRHKMGNQSPIDICHIVHPTVDLLNTWAVVPTISEPTREANCLDNICTDLEESRYNSKVINGNISDHLGQIINIKYNEGEQMPTKISYTFRQVNKDSRLHVFLELLGNENWSEVYDTPGDVS</sequence>
<dbReference type="AlphaFoldDB" id="A0A653CSZ9"/>
<evidence type="ECO:0000313" key="1">
    <source>
        <dbReference type="EMBL" id="VEN51061.1"/>
    </source>
</evidence>
<organism evidence="1 2">
    <name type="scientific">Callosobruchus maculatus</name>
    <name type="common">Southern cowpea weevil</name>
    <name type="synonym">Pulse bruchid</name>
    <dbReference type="NCBI Taxonomy" id="64391"/>
    <lineage>
        <taxon>Eukaryota</taxon>
        <taxon>Metazoa</taxon>
        <taxon>Ecdysozoa</taxon>
        <taxon>Arthropoda</taxon>
        <taxon>Hexapoda</taxon>
        <taxon>Insecta</taxon>
        <taxon>Pterygota</taxon>
        <taxon>Neoptera</taxon>
        <taxon>Endopterygota</taxon>
        <taxon>Coleoptera</taxon>
        <taxon>Polyphaga</taxon>
        <taxon>Cucujiformia</taxon>
        <taxon>Chrysomeloidea</taxon>
        <taxon>Chrysomelidae</taxon>
        <taxon>Bruchinae</taxon>
        <taxon>Bruchini</taxon>
        <taxon>Callosobruchus</taxon>
    </lineage>
</organism>